<dbReference type="AlphaFoldDB" id="A0A0V0R865"/>
<name>A0A0V0R865_PSEPJ</name>
<evidence type="ECO:0000313" key="2">
    <source>
        <dbReference type="Proteomes" id="UP000054937"/>
    </source>
</evidence>
<sequence>MSPNIPKIENKTFTDVTKIDEQDFQESQNLFSKKGSLCTEQFEELSLTNNKEKSKTFTKIQNEDNQQNQQELENDEIVYLYQPQYEQELYIQLMQWMLESNQYLYMFDLKQDHEKVNLLDPEQNEVQNEFKAENQQKKSLKNKLKIQNPIFLLPIMSFYGISSHSQQIKILEHLLLISQTFTYNCQQMNNQFEFKFWLFDLILESQFILKSASSQNQQKLEFYKESQQLALKIVKQMSQELLLHDSEGFQIVQFLKIWTISRKDTFYQTQFQELIQY</sequence>
<accession>A0A0V0R865</accession>
<evidence type="ECO:0000313" key="1">
    <source>
        <dbReference type="EMBL" id="KRX10685.1"/>
    </source>
</evidence>
<proteinExistence type="predicted"/>
<comment type="caution">
    <text evidence="1">The sequence shown here is derived from an EMBL/GenBank/DDBJ whole genome shotgun (WGS) entry which is preliminary data.</text>
</comment>
<keyword evidence="2" id="KW-1185">Reference proteome</keyword>
<dbReference type="EMBL" id="LDAU01000024">
    <property type="protein sequence ID" value="KRX10685.1"/>
    <property type="molecule type" value="Genomic_DNA"/>
</dbReference>
<reference evidence="1 2" key="1">
    <citation type="journal article" date="2015" name="Sci. Rep.">
        <title>Genome of the facultative scuticociliatosis pathogen Pseudocohnilembus persalinus provides insight into its virulence through horizontal gene transfer.</title>
        <authorList>
            <person name="Xiong J."/>
            <person name="Wang G."/>
            <person name="Cheng J."/>
            <person name="Tian M."/>
            <person name="Pan X."/>
            <person name="Warren A."/>
            <person name="Jiang C."/>
            <person name="Yuan D."/>
            <person name="Miao W."/>
        </authorList>
    </citation>
    <scope>NUCLEOTIDE SEQUENCE [LARGE SCALE GENOMIC DNA]</scope>
    <source>
        <strain evidence="1">36N120E</strain>
    </source>
</reference>
<dbReference type="InParanoid" id="A0A0V0R865"/>
<protein>
    <submittedName>
        <fullName evidence="1">Uncharacterized protein</fullName>
    </submittedName>
</protein>
<organism evidence="1 2">
    <name type="scientific">Pseudocohnilembus persalinus</name>
    <name type="common">Ciliate</name>
    <dbReference type="NCBI Taxonomy" id="266149"/>
    <lineage>
        <taxon>Eukaryota</taxon>
        <taxon>Sar</taxon>
        <taxon>Alveolata</taxon>
        <taxon>Ciliophora</taxon>
        <taxon>Intramacronucleata</taxon>
        <taxon>Oligohymenophorea</taxon>
        <taxon>Scuticociliatia</taxon>
        <taxon>Philasterida</taxon>
        <taxon>Pseudocohnilembidae</taxon>
        <taxon>Pseudocohnilembus</taxon>
    </lineage>
</organism>
<gene>
    <name evidence="1" type="ORF">PPERSA_08680</name>
</gene>
<dbReference type="Proteomes" id="UP000054937">
    <property type="component" value="Unassembled WGS sequence"/>
</dbReference>